<accession>A0A556V0K3</accession>
<dbReference type="PANTHER" id="PTHR12406">
    <property type="entry name" value="CALCIUM-INDEPENDENT PHOSPHOLIPASE A2 IPLA2 -RELATED"/>
    <property type="match status" value="1"/>
</dbReference>
<evidence type="ECO:0000313" key="3">
    <source>
        <dbReference type="Proteomes" id="UP000319801"/>
    </source>
</evidence>
<sequence>MKIATEARKGILSSMHPSFNLLKLTRQLMIRELPDNAHLLASGKLCISLTRLSDWKNVLVSEFSSKDDLIQRYIDGALSDSTPFSSLKNTIIVSPFSGESDICPDDNPVYCQEVRLCNMSININLLNVHRVIQAFFPPESEATKKHGQKSKTFAVKLLLSTLMMGVLPVEMIYFVLLRYLPITA</sequence>
<organism evidence="2 3">
    <name type="scientific">Bagarius yarrelli</name>
    <name type="common">Goonch</name>
    <name type="synonym">Bagrus yarrelli</name>
    <dbReference type="NCBI Taxonomy" id="175774"/>
    <lineage>
        <taxon>Eukaryota</taxon>
        <taxon>Metazoa</taxon>
        <taxon>Chordata</taxon>
        <taxon>Craniata</taxon>
        <taxon>Vertebrata</taxon>
        <taxon>Euteleostomi</taxon>
        <taxon>Actinopterygii</taxon>
        <taxon>Neopterygii</taxon>
        <taxon>Teleostei</taxon>
        <taxon>Ostariophysi</taxon>
        <taxon>Siluriformes</taxon>
        <taxon>Sisoridae</taxon>
        <taxon>Sisorinae</taxon>
        <taxon>Bagarius</taxon>
    </lineage>
</organism>
<name>A0A556V0K3_BAGYA</name>
<dbReference type="AlphaFoldDB" id="A0A556V0K3"/>
<evidence type="ECO:0000256" key="1">
    <source>
        <dbReference type="SAM" id="Phobius"/>
    </source>
</evidence>
<comment type="caution">
    <text evidence="2">The sequence shown here is derived from an EMBL/GenBank/DDBJ whole genome shotgun (WGS) entry which is preliminary data.</text>
</comment>
<keyword evidence="1" id="KW-1133">Transmembrane helix</keyword>
<feature type="transmembrane region" description="Helical" evidence="1">
    <location>
        <begin position="153"/>
        <end position="176"/>
    </location>
</feature>
<dbReference type="GO" id="GO:0019433">
    <property type="term" value="P:triglyceride catabolic process"/>
    <property type="evidence" value="ECO:0007669"/>
    <property type="project" value="TreeGrafter"/>
</dbReference>
<dbReference type="Proteomes" id="UP000319801">
    <property type="component" value="Unassembled WGS sequence"/>
</dbReference>
<gene>
    <name evidence="2" type="ORF">Baya_11396</name>
</gene>
<keyword evidence="3" id="KW-1185">Reference proteome</keyword>
<dbReference type="GO" id="GO:0055088">
    <property type="term" value="P:lipid homeostasis"/>
    <property type="evidence" value="ECO:0007669"/>
    <property type="project" value="TreeGrafter"/>
</dbReference>
<dbReference type="GO" id="GO:0005737">
    <property type="term" value="C:cytoplasm"/>
    <property type="evidence" value="ECO:0007669"/>
    <property type="project" value="TreeGrafter"/>
</dbReference>
<dbReference type="GO" id="GO:0004806">
    <property type="term" value="F:triacylglycerol lipase activity"/>
    <property type="evidence" value="ECO:0007669"/>
    <property type="project" value="TreeGrafter"/>
</dbReference>
<keyword evidence="1" id="KW-0812">Transmembrane</keyword>
<proteinExistence type="predicted"/>
<dbReference type="GO" id="GO:0016020">
    <property type="term" value="C:membrane"/>
    <property type="evidence" value="ECO:0007669"/>
    <property type="project" value="TreeGrafter"/>
</dbReference>
<keyword evidence="1" id="KW-0472">Membrane</keyword>
<dbReference type="OrthoDB" id="197155at2759"/>
<evidence type="ECO:0000313" key="2">
    <source>
        <dbReference type="EMBL" id="TSQ92614.1"/>
    </source>
</evidence>
<dbReference type="SUPFAM" id="SSF52151">
    <property type="entry name" value="FabD/lysophospholipase-like"/>
    <property type="match status" value="1"/>
</dbReference>
<protein>
    <submittedName>
        <fullName evidence="2">Patatin-like phospholipase domain-containing protein 2</fullName>
    </submittedName>
</protein>
<dbReference type="InterPro" id="IPR033562">
    <property type="entry name" value="PLPL"/>
</dbReference>
<dbReference type="EMBL" id="VCAZ01000089">
    <property type="protein sequence ID" value="TSQ92614.1"/>
    <property type="molecule type" value="Genomic_DNA"/>
</dbReference>
<reference evidence="2 3" key="1">
    <citation type="journal article" date="2019" name="Genome Biol. Evol.">
        <title>Whole-Genome Sequencing of the Giant Devil Catfish, Bagarius yarrelli.</title>
        <authorList>
            <person name="Jiang W."/>
            <person name="Lv Y."/>
            <person name="Cheng L."/>
            <person name="Yang K."/>
            <person name="Chao B."/>
            <person name="Wang X."/>
            <person name="Li Y."/>
            <person name="Pan X."/>
            <person name="You X."/>
            <person name="Zhang Y."/>
            <person name="Yang J."/>
            <person name="Li J."/>
            <person name="Zhang X."/>
            <person name="Liu S."/>
            <person name="Sun C."/>
            <person name="Yang J."/>
            <person name="Shi Q."/>
        </authorList>
    </citation>
    <scope>NUCLEOTIDE SEQUENCE [LARGE SCALE GENOMIC DNA]</scope>
    <source>
        <strain evidence="2">JWS20170419001</strain>
        <tissue evidence="2">Muscle</tissue>
    </source>
</reference>
<dbReference type="InterPro" id="IPR016035">
    <property type="entry name" value="Acyl_Trfase/lysoPLipase"/>
</dbReference>
<dbReference type="PANTHER" id="PTHR12406:SF41">
    <property type="entry name" value="BRUMMER, ISOFORM B-RELATED"/>
    <property type="match status" value="1"/>
</dbReference>
<dbReference type="GO" id="GO:0005811">
    <property type="term" value="C:lipid droplet"/>
    <property type="evidence" value="ECO:0007669"/>
    <property type="project" value="TreeGrafter"/>
</dbReference>